<dbReference type="InterPro" id="IPR011545">
    <property type="entry name" value="DEAD/DEAH_box_helicase_dom"/>
</dbReference>
<keyword evidence="5" id="KW-0347">Helicase</keyword>
<dbReference type="GO" id="GO:0005694">
    <property type="term" value="C:chromosome"/>
    <property type="evidence" value="ECO:0007669"/>
    <property type="project" value="TreeGrafter"/>
</dbReference>
<dbReference type="GO" id="GO:0005737">
    <property type="term" value="C:cytoplasm"/>
    <property type="evidence" value="ECO:0007669"/>
    <property type="project" value="TreeGrafter"/>
</dbReference>
<dbReference type="Pfam" id="PF00271">
    <property type="entry name" value="Helicase_C"/>
    <property type="match status" value="1"/>
</dbReference>
<dbReference type="Proteomes" id="UP000184251">
    <property type="component" value="Unassembled WGS sequence"/>
</dbReference>
<dbReference type="AlphaFoldDB" id="A0A1M4ZPM8"/>
<evidence type="ECO:0000256" key="1">
    <source>
        <dbReference type="ARBA" id="ARBA00022741"/>
    </source>
</evidence>
<dbReference type="GO" id="GO:0043138">
    <property type="term" value="F:3'-5' DNA helicase activity"/>
    <property type="evidence" value="ECO:0007669"/>
    <property type="project" value="TreeGrafter"/>
</dbReference>
<evidence type="ECO:0000313" key="5">
    <source>
        <dbReference type="EMBL" id="SHF19767.1"/>
    </source>
</evidence>
<dbReference type="PANTHER" id="PTHR13710:SF120">
    <property type="entry name" value="BIFUNCTIONAL 3'-5' EXONUCLEASE_ATP-DEPENDENT HELICASE WRN"/>
    <property type="match status" value="1"/>
</dbReference>
<keyword evidence="1" id="KW-0547">Nucleotide-binding</keyword>
<dbReference type="Gene3D" id="3.40.50.300">
    <property type="entry name" value="P-loop containing nucleotide triphosphate hydrolases"/>
    <property type="match status" value="2"/>
</dbReference>
<dbReference type="GO" id="GO:0005524">
    <property type="term" value="F:ATP binding"/>
    <property type="evidence" value="ECO:0007669"/>
    <property type="project" value="UniProtKB-KW"/>
</dbReference>
<dbReference type="PROSITE" id="PS51192">
    <property type="entry name" value="HELICASE_ATP_BIND_1"/>
    <property type="match status" value="1"/>
</dbReference>
<evidence type="ECO:0000313" key="6">
    <source>
        <dbReference type="Proteomes" id="UP000184251"/>
    </source>
</evidence>
<proteinExistence type="predicted"/>
<dbReference type="InterPro" id="IPR001650">
    <property type="entry name" value="Helicase_C-like"/>
</dbReference>
<evidence type="ECO:0000256" key="2">
    <source>
        <dbReference type="ARBA" id="ARBA00022840"/>
    </source>
</evidence>
<evidence type="ECO:0000259" key="3">
    <source>
        <dbReference type="PROSITE" id="PS51192"/>
    </source>
</evidence>
<dbReference type="CDD" id="cd17920">
    <property type="entry name" value="DEXHc_RecQ"/>
    <property type="match status" value="1"/>
</dbReference>
<keyword evidence="6" id="KW-1185">Reference proteome</keyword>
<dbReference type="GO" id="GO:0009378">
    <property type="term" value="F:four-way junction helicase activity"/>
    <property type="evidence" value="ECO:0007669"/>
    <property type="project" value="TreeGrafter"/>
</dbReference>
<dbReference type="Pfam" id="PF00270">
    <property type="entry name" value="DEAD"/>
    <property type="match status" value="1"/>
</dbReference>
<dbReference type="OrthoDB" id="9763310at2"/>
<dbReference type="InterPro" id="IPR027417">
    <property type="entry name" value="P-loop_NTPase"/>
</dbReference>
<organism evidence="5 6">
    <name type="scientific">Alkalibacter saccharofermentans DSM 14828</name>
    <dbReference type="NCBI Taxonomy" id="1120975"/>
    <lineage>
        <taxon>Bacteria</taxon>
        <taxon>Bacillati</taxon>
        <taxon>Bacillota</taxon>
        <taxon>Clostridia</taxon>
        <taxon>Eubacteriales</taxon>
        <taxon>Eubacteriaceae</taxon>
        <taxon>Alkalibacter</taxon>
    </lineage>
</organism>
<dbReference type="SUPFAM" id="SSF52540">
    <property type="entry name" value="P-loop containing nucleoside triphosphate hydrolases"/>
    <property type="match status" value="1"/>
</dbReference>
<feature type="domain" description="Helicase C-terminal" evidence="4">
    <location>
        <begin position="509"/>
        <end position="660"/>
    </location>
</feature>
<dbReference type="GO" id="GO:0000724">
    <property type="term" value="P:double-strand break repair via homologous recombination"/>
    <property type="evidence" value="ECO:0007669"/>
    <property type="project" value="TreeGrafter"/>
</dbReference>
<reference evidence="5 6" key="1">
    <citation type="submission" date="2016-11" db="EMBL/GenBank/DDBJ databases">
        <authorList>
            <person name="Jaros S."/>
            <person name="Januszkiewicz K."/>
            <person name="Wedrychowicz H."/>
        </authorList>
    </citation>
    <scope>NUCLEOTIDE SEQUENCE [LARGE SCALE GENOMIC DNA]</scope>
    <source>
        <strain evidence="5 6">DSM 14828</strain>
    </source>
</reference>
<evidence type="ECO:0000259" key="4">
    <source>
        <dbReference type="PROSITE" id="PS51194"/>
    </source>
</evidence>
<accession>A0A1M4ZPM8</accession>
<dbReference type="SMART" id="SM00487">
    <property type="entry name" value="DEXDc"/>
    <property type="match status" value="1"/>
</dbReference>
<dbReference type="PANTHER" id="PTHR13710">
    <property type="entry name" value="DNA HELICASE RECQ FAMILY MEMBER"/>
    <property type="match status" value="1"/>
</dbReference>
<keyword evidence="5" id="KW-0378">Hydrolase</keyword>
<dbReference type="STRING" id="1120975.SAMN02746064_02110"/>
<dbReference type="InterPro" id="IPR014001">
    <property type="entry name" value="Helicase_ATP-bd"/>
</dbReference>
<keyword evidence="2" id="KW-0067">ATP-binding</keyword>
<dbReference type="PROSITE" id="PS51194">
    <property type="entry name" value="HELICASE_CTER"/>
    <property type="match status" value="1"/>
</dbReference>
<feature type="domain" description="Helicase ATP-binding" evidence="3">
    <location>
        <begin position="294"/>
        <end position="475"/>
    </location>
</feature>
<dbReference type="SMART" id="SM00490">
    <property type="entry name" value="HELICc"/>
    <property type="match status" value="1"/>
</dbReference>
<dbReference type="GO" id="GO:0003676">
    <property type="term" value="F:nucleic acid binding"/>
    <property type="evidence" value="ECO:0007669"/>
    <property type="project" value="InterPro"/>
</dbReference>
<gene>
    <name evidence="5" type="ORF">SAMN02746064_02110</name>
</gene>
<dbReference type="RefSeq" id="WP_073271869.1">
    <property type="nucleotide sequence ID" value="NZ_FQTU01000018.1"/>
</dbReference>
<dbReference type="EMBL" id="FQTU01000018">
    <property type="protein sequence ID" value="SHF19767.1"/>
    <property type="molecule type" value="Genomic_DNA"/>
</dbReference>
<sequence>MKRLLVFKGYNFQKGYKDKLIENCLPLFDNEKTLDGLTDLMNNISLNDLFAKITTESVLYCLYEELIIIDSKQLLGVLTQSSVQIDLMDNNYFINSYLMNFEEKDTEVLVKHFESKQDNLVQVLYSDIKLLDGIDIAFGKYNALDLERFNLIQQYDSINIPDIDVVEKVSNDMIMVTDKDPEGNLNRLLLRAKLNEISKVCIISHSINSQMIRLFLSKISTCNVKILQTKAEVHYKEVPQNRLFEYESILKRKDENFKFKMFDIYSDPYESKEMKKICQSQIIHEIIQNVEYAQSQDNRMRDTFVTAPTGTGKSVMFQIPAIYITETFKPQLVTIVLSPLIGLMNDQVEQISSMTDKAVTINSDYTPDEKKEALDRIKEGDCSILYLSPETLLSNQDITNLIGERKIGLVVVDEAHTVVTWGKSFRPDYWYLGEYLYRLRSNYDNHRFPVVTFTATATINGTENMHQDIIDSLNMTATSYIGSIKRPEIKFEHRIKEKALDYKGEKDEIVCNEILNYTNQNYKTLCYFPYKSHINNIMRLLPKEAKKTVGIYTGSTNKLEKEATLSSIHRGNINVVLATKAFGMGIDIKDISQVYHYAPTGTVADYVQEIGRAARIHGMAANACTDYFREDFGHINRLHGMSSIRNHEIVAVIKKVLELFEQNKTRNFLTNPENFAYIFGASRNEDINNRLKTIFLIIKKDFERDHTINYNPLIFKPRSMFTKGYFLIKDDYIDTLRKTKFMKYFKLHMTKDDLRHQERNNTDVTYEGDVYELDFKKIWEENFSDISFGEFKRKFYLDDINGLERAENILPKLVMQIKSKESSFSEVVALFSNDIEILIDTLNSFKKSKKYFRVEELGEAIYKSIEKVASQYEGELIAQNVLNLLIENPQKNIQAPKSIIVNNTIGMYKIESSTFERQLKEISRIAKSFFKMSGESNSKIKLISSDRELINKMSSNKYIRMSMMLEFFGYATFKITSGILPEFFMRVNNPSALRKIISNENYKSRTVTAIHERHHENVKLMKYLFEKVDTDNAKWDFIEDYFLGFTEKYLVE</sequence>
<name>A0A1M4ZPM8_9FIRM</name>
<protein>
    <submittedName>
        <fullName evidence="5">ATP-dependent DNA helicase RecQ</fullName>
    </submittedName>
</protein>